<evidence type="ECO:0000256" key="2">
    <source>
        <dbReference type="ARBA" id="ARBA00022803"/>
    </source>
</evidence>
<dbReference type="Pfam" id="PF00515">
    <property type="entry name" value="TPR_1"/>
    <property type="match status" value="1"/>
</dbReference>
<evidence type="ECO:0000256" key="1">
    <source>
        <dbReference type="ARBA" id="ARBA00022737"/>
    </source>
</evidence>
<accession>A0ABV0JDY7</accession>
<name>A0ABV0JDY7_9CYAN</name>
<keyword evidence="4" id="KW-0378">Hydrolase</keyword>
<dbReference type="GO" id="GO:0008233">
    <property type="term" value="F:peptidase activity"/>
    <property type="evidence" value="ECO:0007669"/>
    <property type="project" value="UniProtKB-KW"/>
</dbReference>
<dbReference type="EMBL" id="JAMPKM010000018">
    <property type="protein sequence ID" value="MEP0819986.1"/>
    <property type="molecule type" value="Genomic_DNA"/>
</dbReference>
<dbReference type="SUPFAM" id="SSF50494">
    <property type="entry name" value="Trypsin-like serine proteases"/>
    <property type="match status" value="1"/>
</dbReference>
<evidence type="ECO:0000313" key="5">
    <source>
        <dbReference type="Proteomes" id="UP001464891"/>
    </source>
</evidence>
<feature type="repeat" description="TPR" evidence="3">
    <location>
        <begin position="331"/>
        <end position="364"/>
    </location>
</feature>
<dbReference type="Pfam" id="PF13365">
    <property type="entry name" value="Trypsin_2"/>
    <property type="match status" value="1"/>
</dbReference>
<evidence type="ECO:0000313" key="4">
    <source>
        <dbReference type="EMBL" id="MEP0819986.1"/>
    </source>
</evidence>
<reference evidence="4 5" key="1">
    <citation type="submission" date="2022-04" db="EMBL/GenBank/DDBJ databases">
        <title>Positive selection, recombination, and allopatry shape intraspecific diversity of widespread and dominant cyanobacteria.</title>
        <authorList>
            <person name="Wei J."/>
            <person name="Shu W."/>
            <person name="Hu C."/>
        </authorList>
    </citation>
    <scope>NUCLEOTIDE SEQUENCE [LARGE SCALE GENOMIC DNA]</scope>
    <source>
        <strain evidence="4 5">GB2-A4</strain>
    </source>
</reference>
<organism evidence="4 5">
    <name type="scientific">Trichocoleus desertorum GB2-A4</name>
    <dbReference type="NCBI Taxonomy" id="2933944"/>
    <lineage>
        <taxon>Bacteria</taxon>
        <taxon>Bacillati</taxon>
        <taxon>Cyanobacteriota</taxon>
        <taxon>Cyanophyceae</taxon>
        <taxon>Leptolyngbyales</taxon>
        <taxon>Trichocoleusaceae</taxon>
        <taxon>Trichocoleus</taxon>
    </lineage>
</organism>
<evidence type="ECO:0000256" key="3">
    <source>
        <dbReference type="PROSITE-ProRule" id="PRU00339"/>
    </source>
</evidence>
<dbReference type="PANTHER" id="PTHR44858">
    <property type="entry name" value="TETRATRICOPEPTIDE REPEAT PROTEIN 6"/>
    <property type="match status" value="1"/>
</dbReference>
<dbReference type="SUPFAM" id="SSF48452">
    <property type="entry name" value="TPR-like"/>
    <property type="match status" value="1"/>
</dbReference>
<dbReference type="Pfam" id="PF13414">
    <property type="entry name" value="TPR_11"/>
    <property type="match status" value="1"/>
</dbReference>
<gene>
    <name evidence="4" type="ORF">NC998_23045</name>
</gene>
<dbReference type="SMART" id="SM00028">
    <property type="entry name" value="TPR"/>
    <property type="match status" value="5"/>
</dbReference>
<keyword evidence="2 3" id="KW-0802">TPR repeat</keyword>
<protein>
    <submittedName>
        <fullName evidence="4">Tetratricopeptide repeat-containing serine protease family protein</fullName>
    </submittedName>
</protein>
<dbReference type="RefSeq" id="WP_190442593.1">
    <property type="nucleotide sequence ID" value="NZ_JAMPKM010000018.1"/>
</dbReference>
<keyword evidence="4" id="KW-0645">Protease</keyword>
<dbReference type="PANTHER" id="PTHR44858:SF1">
    <property type="entry name" value="UDP-N-ACETYLGLUCOSAMINE--PEPTIDE N-ACETYLGLUCOSAMINYLTRANSFERASE SPINDLY-RELATED"/>
    <property type="match status" value="1"/>
</dbReference>
<dbReference type="InterPro" id="IPR009003">
    <property type="entry name" value="Peptidase_S1_PA"/>
</dbReference>
<sequence>MMNLKLPRFNLIVQLMTGVLTTAVILSNVTTAFAKSTQEIVELAKPVTVQINGDFDDSTGIIIAKKENRYLVLTTSHGLEKSPKHTIHTHNGKTYPMTVVYNFRQSQNPLDLALVEFTSSDLYPVATLGDSNQSQVSDPVYAYGYPDIGGQESSSRSAQFTGGSMTSRTGIENSFLHTAATWGGMSGGAMFDTDGRVIGVIQANLRGLTQGIGPEVEGGSTPFNQAIAINAFTSAMPLSAPATLSAQDLIVDRSIPVIRRTKAHGFFVQGMSAYSQGDALSAINSFSQSLQSDPKYADAYFGRALAYAKFGNYTNAIEDWSSVVRLEPKYIKAYFNRGLIRYRTRDFANAIADYTQAIKIDSSDPLLFVSRGVAYYKANDGKQAISDFSEAVKLDPKYAEAFYRRGEVHSELQDKRAIDDYTRAIQLKPDYASAYFGRGYARCSLTRDRSGALSDFQTAVNFYQAQGKISEHQQALDNLNRLQRQPRLCNAQ</sequence>
<proteinExistence type="predicted"/>
<dbReference type="Gene3D" id="2.40.10.120">
    <property type="match status" value="1"/>
</dbReference>
<dbReference type="InterPro" id="IPR050498">
    <property type="entry name" value="Ycf3"/>
</dbReference>
<dbReference type="PROSITE" id="PS50005">
    <property type="entry name" value="TPR"/>
    <property type="match status" value="4"/>
</dbReference>
<keyword evidence="1" id="KW-0677">Repeat</keyword>
<feature type="repeat" description="TPR" evidence="3">
    <location>
        <begin position="365"/>
        <end position="398"/>
    </location>
</feature>
<keyword evidence="5" id="KW-1185">Reference proteome</keyword>
<feature type="repeat" description="TPR" evidence="3">
    <location>
        <begin position="399"/>
        <end position="431"/>
    </location>
</feature>
<dbReference type="InterPro" id="IPR011990">
    <property type="entry name" value="TPR-like_helical_dom_sf"/>
</dbReference>
<dbReference type="Proteomes" id="UP001464891">
    <property type="component" value="Unassembled WGS sequence"/>
</dbReference>
<dbReference type="InterPro" id="IPR019734">
    <property type="entry name" value="TPR_rpt"/>
</dbReference>
<dbReference type="Gene3D" id="1.25.40.10">
    <property type="entry name" value="Tetratricopeptide repeat domain"/>
    <property type="match status" value="3"/>
</dbReference>
<dbReference type="Pfam" id="PF13432">
    <property type="entry name" value="TPR_16"/>
    <property type="match status" value="2"/>
</dbReference>
<dbReference type="GO" id="GO:0006508">
    <property type="term" value="P:proteolysis"/>
    <property type="evidence" value="ECO:0007669"/>
    <property type="project" value="UniProtKB-KW"/>
</dbReference>
<comment type="caution">
    <text evidence="4">The sequence shown here is derived from an EMBL/GenBank/DDBJ whole genome shotgun (WGS) entry which is preliminary data.</text>
</comment>
<feature type="repeat" description="TPR" evidence="3">
    <location>
        <begin position="297"/>
        <end position="330"/>
    </location>
</feature>